<protein>
    <recommendedName>
        <fullName evidence="1">Beta-lactamase-related domain-containing protein</fullName>
    </recommendedName>
</protein>
<sequence>MKLSVAAANVLQVTLPRSTPADQGLSSAGLDAFVASLDASEQEIQTVMVLRHGHVVLEREWSPYRLTDRHLLFSVSKSFTSTAVGLAVEEGLLSVDDKVVSFFSGDDLPDQISDNLAAMEVRHLLTMSTGHSKDTADRLGRTGRMVQGFFRLDVEHAPGAPFVYNSGATYILSAIVQKVSGEKLVDFLRPRLFEPLGITEAIWETSDEGINMGGWGLSLNTLSLAAFAQLLIQRGAWEGKQLVPAEWIEAATSPQVDNSTEENPDWKQGYGYQFWRGRHNSYRGDGAFGQYVLVLPDHDTAVVITSASPDMQATMNVIWEHLLPLLEAGPTGVVVSSFGESPTMKLEPPTGPSPAPGDGKTYTFAANDHGLSAVRLDADGTGTFTFTAARAWESGTQEITFAPGDWTEQSYTLTDPAQRIVTSAYGDGDTFVGTARLLETPFVITLRCQVVDGRLSVGINYNVGFGTTDETLVSE</sequence>
<keyword evidence="3" id="KW-1185">Reference proteome</keyword>
<evidence type="ECO:0000259" key="1">
    <source>
        <dbReference type="Pfam" id="PF00144"/>
    </source>
</evidence>
<dbReference type="Gene3D" id="3.40.710.10">
    <property type="entry name" value="DD-peptidase/beta-lactamase superfamily"/>
    <property type="match status" value="1"/>
</dbReference>
<dbReference type="PANTHER" id="PTHR43283">
    <property type="entry name" value="BETA-LACTAMASE-RELATED"/>
    <property type="match status" value="1"/>
</dbReference>
<dbReference type="Pfam" id="PF00144">
    <property type="entry name" value="Beta-lactamase"/>
    <property type="match status" value="1"/>
</dbReference>
<dbReference type="EMBL" id="BAAANC010000001">
    <property type="protein sequence ID" value="GAA1512020.1"/>
    <property type="molecule type" value="Genomic_DNA"/>
</dbReference>
<dbReference type="PANTHER" id="PTHR43283:SF7">
    <property type="entry name" value="BETA-LACTAMASE-RELATED DOMAIN-CONTAINING PROTEIN"/>
    <property type="match status" value="1"/>
</dbReference>
<gene>
    <name evidence="2" type="ORF">GCM10009741_06860</name>
</gene>
<organism evidence="2 3">
    <name type="scientific">Kribbella lupini</name>
    <dbReference type="NCBI Taxonomy" id="291602"/>
    <lineage>
        <taxon>Bacteria</taxon>
        <taxon>Bacillati</taxon>
        <taxon>Actinomycetota</taxon>
        <taxon>Actinomycetes</taxon>
        <taxon>Propionibacteriales</taxon>
        <taxon>Kribbellaceae</taxon>
        <taxon>Kribbella</taxon>
    </lineage>
</organism>
<dbReference type="InterPro" id="IPR012338">
    <property type="entry name" value="Beta-lactam/transpept-like"/>
</dbReference>
<evidence type="ECO:0000313" key="3">
    <source>
        <dbReference type="Proteomes" id="UP001500363"/>
    </source>
</evidence>
<dbReference type="SUPFAM" id="SSF56601">
    <property type="entry name" value="beta-lactamase/transpeptidase-like"/>
    <property type="match status" value="1"/>
</dbReference>
<evidence type="ECO:0000313" key="2">
    <source>
        <dbReference type="EMBL" id="GAA1512020.1"/>
    </source>
</evidence>
<proteinExistence type="predicted"/>
<accession>A0ABP4KX16</accession>
<name>A0ABP4KX16_9ACTN</name>
<feature type="domain" description="Beta-lactamase-related" evidence="1">
    <location>
        <begin position="47"/>
        <end position="310"/>
    </location>
</feature>
<dbReference type="InterPro" id="IPR001466">
    <property type="entry name" value="Beta-lactam-related"/>
</dbReference>
<comment type="caution">
    <text evidence="2">The sequence shown here is derived from an EMBL/GenBank/DDBJ whole genome shotgun (WGS) entry which is preliminary data.</text>
</comment>
<dbReference type="InterPro" id="IPR050789">
    <property type="entry name" value="Diverse_Enzym_Activities"/>
</dbReference>
<dbReference type="Proteomes" id="UP001500363">
    <property type="component" value="Unassembled WGS sequence"/>
</dbReference>
<reference evidence="3" key="1">
    <citation type="journal article" date="2019" name="Int. J. Syst. Evol. Microbiol.">
        <title>The Global Catalogue of Microorganisms (GCM) 10K type strain sequencing project: providing services to taxonomists for standard genome sequencing and annotation.</title>
        <authorList>
            <consortium name="The Broad Institute Genomics Platform"/>
            <consortium name="The Broad Institute Genome Sequencing Center for Infectious Disease"/>
            <person name="Wu L."/>
            <person name="Ma J."/>
        </authorList>
    </citation>
    <scope>NUCLEOTIDE SEQUENCE [LARGE SCALE GENOMIC DNA]</scope>
    <source>
        <strain evidence="3">JCM 14303</strain>
    </source>
</reference>